<evidence type="ECO:0000256" key="2">
    <source>
        <dbReference type="ARBA" id="ARBA00023306"/>
    </source>
</evidence>
<sequence>MFWRFGFQQPSNIRTLLDKQDLTLEELFDQDDLLQEVKGENTRLLDHLAEPAVLYRLIDFVVSPDFEELPSRHTYLACEILSIDKVNFAQAVVERPDFLEHLWSYLARPRPLQFLQASYFSRVMCAFLQKQPTKMLEFIKSQDNVVSRFLTHIETSAITDLLLKLVSLEEIPEGAGIAEWLSTQDLISRLVDLLNPNNDVDTHSMAAQVLLDIIAISQCNNPEQPSIGTNCLVGELKGEAIVSRIIDYMLDPEAPNATSSLVNGVFIFIELIRRNYCDRDIKASPANPSYPQSNMMVPADLSDLIRVVSRRLGQFKDLLLHPRPNAASHAVGVNKCPPLGFERLRVCELFAELLHCSNMYKLNVAPANGSQETVATECVTSGPAADDAMAVSPPKEADHPMSTDVSPPHPDGAADTATEEDLVIDGADTPVAPPVPTDLDNVPVGQLLKWKLIEHQVVPTCLDLFFQFPWNNFLHSVVFDMLHQILNLPFGLGCNRALVLATFREARLTQRIAEAYRLNQAECEKPKGVRFGYMGHLTGIAEEVVRLCDRSGPAMMEHLRESVEDPAWKDFVQALRENQARDRLPLGGEKPAATDNILAGMQDTSYLEPANDDMDEDLRNDQDDDDDDEYGDVRGGMGGMGSLGLLGGAGAGIEGDQFVRYLSHQITSELPEHLAGGSSDEDDDDTHDVIDDDEDDAEIGWINEYRKELTFDRNLPAGTGSLLGPGGDAAGALRSSGDSGRPAGAELADADAFTNRRSSLGALDHSSDEDDAPSRANPPASGAAHSADIHQARSLALANSDPAVAPGPGMPGNELLTVADWSADFLQAFETQTDGNSSPFKETITEEGFDFEVDSGRTTAPGELTSTPVLVSPAAALDSGTPAVDLDDEFSDFQQADNCTASPGPPSPSAATTTVEEPVATPPSTDSQPASGIATEAK</sequence>
<dbReference type="GO" id="GO:0005829">
    <property type="term" value="C:cytosol"/>
    <property type="evidence" value="ECO:0007669"/>
    <property type="project" value="TreeGrafter"/>
</dbReference>
<feature type="compositionally biased region" description="Acidic residues" evidence="3">
    <location>
        <begin position="679"/>
        <end position="696"/>
    </location>
</feature>
<dbReference type="AlphaFoldDB" id="A0A9W8AFF6"/>
<organism evidence="4 5">
    <name type="scientific">Tieghemiomyces parasiticus</name>
    <dbReference type="NCBI Taxonomy" id="78921"/>
    <lineage>
        <taxon>Eukaryota</taxon>
        <taxon>Fungi</taxon>
        <taxon>Fungi incertae sedis</taxon>
        <taxon>Zoopagomycota</taxon>
        <taxon>Kickxellomycotina</taxon>
        <taxon>Dimargaritomycetes</taxon>
        <taxon>Dimargaritales</taxon>
        <taxon>Dimargaritaceae</taxon>
        <taxon>Tieghemiomyces</taxon>
    </lineage>
</organism>
<evidence type="ECO:0000256" key="3">
    <source>
        <dbReference type="SAM" id="MobiDB-lite"/>
    </source>
</evidence>
<comment type="similarity">
    <text evidence="1">Belongs to the SAPS family.</text>
</comment>
<feature type="region of interest" description="Disordered" evidence="3">
    <location>
        <begin position="672"/>
        <end position="696"/>
    </location>
</feature>
<feature type="region of interest" description="Disordered" evidence="3">
    <location>
        <begin position="384"/>
        <end position="415"/>
    </location>
</feature>
<reference evidence="4" key="1">
    <citation type="submission" date="2022-07" db="EMBL/GenBank/DDBJ databases">
        <title>Phylogenomic reconstructions and comparative analyses of Kickxellomycotina fungi.</title>
        <authorList>
            <person name="Reynolds N.K."/>
            <person name="Stajich J.E."/>
            <person name="Barry K."/>
            <person name="Grigoriev I.V."/>
            <person name="Crous P."/>
            <person name="Smith M.E."/>
        </authorList>
    </citation>
    <scope>NUCLEOTIDE SEQUENCE</scope>
    <source>
        <strain evidence="4">RSA 861</strain>
    </source>
</reference>
<dbReference type="Pfam" id="PF04499">
    <property type="entry name" value="SAPS"/>
    <property type="match status" value="1"/>
</dbReference>
<evidence type="ECO:0000313" key="5">
    <source>
        <dbReference type="Proteomes" id="UP001150569"/>
    </source>
</evidence>
<dbReference type="GO" id="GO:0019903">
    <property type="term" value="F:protein phosphatase binding"/>
    <property type="evidence" value="ECO:0007669"/>
    <property type="project" value="InterPro"/>
</dbReference>
<feature type="region of interest" description="Disordered" evidence="3">
    <location>
        <begin position="607"/>
        <end position="636"/>
    </location>
</feature>
<evidence type="ECO:0000256" key="1">
    <source>
        <dbReference type="ARBA" id="ARBA00006180"/>
    </source>
</evidence>
<dbReference type="PANTHER" id="PTHR12634">
    <property type="entry name" value="SIT4 YEAST -ASSOCIATING PROTEIN-RELATED"/>
    <property type="match status" value="1"/>
</dbReference>
<feature type="region of interest" description="Disordered" evidence="3">
    <location>
        <begin position="721"/>
        <end position="788"/>
    </location>
</feature>
<protein>
    <submittedName>
        <fullName evidence="4">Sporulation-induced protein</fullName>
    </submittedName>
</protein>
<keyword evidence="5" id="KW-1185">Reference proteome</keyword>
<dbReference type="Proteomes" id="UP001150569">
    <property type="component" value="Unassembled WGS sequence"/>
</dbReference>
<comment type="caution">
    <text evidence="4">The sequence shown here is derived from an EMBL/GenBank/DDBJ whole genome shotgun (WGS) entry which is preliminary data.</text>
</comment>
<feature type="region of interest" description="Disordered" evidence="3">
    <location>
        <begin position="879"/>
        <end position="938"/>
    </location>
</feature>
<dbReference type="EMBL" id="JANBPT010000002">
    <property type="protein sequence ID" value="KAJ1930660.1"/>
    <property type="molecule type" value="Genomic_DNA"/>
</dbReference>
<proteinExistence type="inferred from homology"/>
<dbReference type="OrthoDB" id="295029at2759"/>
<accession>A0A9W8AFF6</accession>
<feature type="compositionally biased region" description="Low complexity" evidence="3">
    <location>
        <begin position="909"/>
        <end position="925"/>
    </location>
</feature>
<name>A0A9W8AFF6_9FUNG</name>
<evidence type="ECO:0000313" key="4">
    <source>
        <dbReference type="EMBL" id="KAJ1930660.1"/>
    </source>
</evidence>
<dbReference type="PANTHER" id="PTHR12634:SF8">
    <property type="entry name" value="FIERY MOUNTAIN, ISOFORM D"/>
    <property type="match status" value="1"/>
</dbReference>
<gene>
    <name evidence="4" type="primary">SIT4_1</name>
    <name evidence="4" type="ORF">IWQ60_000057</name>
</gene>
<dbReference type="InterPro" id="IPR007587">
    <property type="entry name" value="SAPS"/>
</dbReference>
<dbReference type="GO" id="GO:0005634">
    <property type="term" value="C:nucleus"/>
    <property type="evidence" value="ECO:0007669"/>
    <property type="project" value="TreeGrafter"/>
</dbReference>
<dbReference type="GO" id="GO:0019888">
    <property type="term" value="F:protein phosphatase regulator activity"/>
    <property type="evidence" value="ECO:0007669"/>
    <property type="project" value="TreeGrafter"/>
</dbReference>
<feature type="compositionally biased region" description="Acidic residues" evidence="3">
    <location>
        <begin position="610"/>
        <end position="630"/>
    </location>
</feature>
<keyword evidence="2" id="KW-0131">Cell cycle</keyword>